<reference evidence="4 5" key="1">
    <citation type="submission" date="2024-10" db="EMBL/GenBank/DDBJ databases">
        <title>Updated reference genomes for cyclostephanoid diatoms.</title>
        <authorList>
            <person name="Roberts W.R."/>
            <person name="Alverson A.J."/>
        </authorList>
    </citation>
    <scope>NUCLEOTIDE SEQUENCE [LARGE SCALE GENOMIC DNA]</scope>
    <source>
        <strain evidence="4 5">AJA228-03</strain>
    </source>
</reference>
<dbReference type="InterPro" id="IPR004401">
    <property type="entry name" value="YbaB/EbfC"/>
</dbReference>
<dbReference type="EMBL" id="JALLPB020000265">
    <property type="protein sequence ID" value="KAL3811378.1"/>
    <property type="molecule type" value="Genomic_DNA"/>
</dbReference>
<dbReference type="Proteomes" id="UP001530377">
    <property type="component" value="Unassembled WGS sequence"/>
</dbReference>
<dbReference type="Gene3D" id="3.30.1310.10">
    <property type="entry name" value="Nucleoid-associated protein YbaB-like domain"/>
    <property type="match status" value="1"/>
</dbReference>
<proteinExistence type="predicted"/>
<keyword evidence="3" id="KW-0732">Signal</keyword>
<sequence length="180" mass="18989">MKLITLTTILLAASDAAAFSTSRRGHTSRSSTSSSTTTTTSLDLFGSKPKPEGSQSQQPGMMDQLAMFKKAQELSQKKAAIDKELADEKIVGTAANGNVKVTIKYIPPQLPMNPTPGYEAAEVDIDESYLASVSAEDLSASLVDAIRNGEANAAELVGKKYKSLEEDMMKIMGGGAPASQ</sequence>
<feature type="region of interest" description="Disordered" evidence="2">
    <location>
        <begin position="20"/>
        <end position="59"/>
    </location>
</feature>
<feature type="signal peptide" evidence="3">
    <location>
        <begin position="1"/>
        <end position="18"/>
    </location>
</feature>
<dbReference type="GO" id="GO:0003677">
    <property type="term" value="F:DNA binding"/>
    <property type="evidence" value="ECO:0007669"/>
    <property type="project" value="UniProtKB-KW"/>
</dbReference>
<feature type="compositionally biased region" description="Low complexity" evidence="2">
    <location>
        <begin position="20"/>
        <end position="41"/>
    </location>
</feature>
<evidence type="ECO:0000256" key="1">
    <source>
        <dbReference type="ARBA" id="ARBA00023125"/>
    </source>
</evidence>
<name>A0ABD3REW0_9STRA</name>
<gene>
    <name evidence="4" type="ORF">ACHAXA_011342</name>
</gene>
<protein>
    <submittedName>
        <fullName evidence="4">Uncharacterized protein</fullName>
    </submittedName>
</protein>
<keyword evidence="5" id="KW-1185">Reference proteome</keyword>
<evidence type="ECO:0000256" key="3">
    <source>
        <dbReference type="SAM" id="SignalP"/>
    </source>
</evidence>
<evidence type="ECO:0000313" key="4">
    <source>
        <dbReference type="EMBL" id="KAL3811378.1"/>
    </source>
</evidence>
<dbReference type="PANTHER" id="PTHR33449">
    <property type="entry name" value="NUCLEOID-ASSOCIATED PROTEIN YBAB"/>
    <property type="match status" value="1"/>
</dbReference>
<dbReference type="PANTHER" id="PTHR33449:SF1">
    <property type="entry name" value="NUCLEOID-ASSOCIATED PROTEIN YBAB"/>
    <property type="match status" value="1"/>
</dbReference>
<dbReference type="InterPro" id="IPR036894">
    <property type="entry name" value="YbaB-like_sf"/>
</dbReference>
<organism evidence="4 5">
    <name type="scientific">Cyclostephanos tholiformis</name>
    <dbReference type="NCBI Taxonomy" id="382380"/>
    <lineage>
        <taxon>Eukaryota</taxon>
        <taxon>Sar</taxon>
        <taxon>Stramenopiles</taxon>
        <taxon>Ochrophyta</taxon>
        <taxon>Bacillariophyta</taxon>
        <taxon>Coscinodiscophyceae</taxon>
        <taxon>Thalassiosirophycidae</taxon>
        <taxon>Stephanodiscales</taxon>
        <taxon>Stephanodiscaceae</taxon>
        <taxon>Cyclostephanos</taxon>
    </lineage>
</organism>
<feature type="chain" id="PRO_5044887120" evidence="3">
    <location>
        <begin position="19"/>
        <end position="180"/>
    </location>
</feature>
<dbReference type="AlphaFoldDB" id="A0ABD3REW0"/>
<accession>A0ABD3REW0</accession>
<comment type="caution">
    <text evidence="4">The sequence shown here is derived from an EMBL/GenBank/DDBJ whole genome shotgun (WGS) entry which is preliminary data.</text>
</comment>
<evidence type="ECO:0000256" key="2">
    <source>
        <dbReference type="SAM" id="MobiDB-lite"/>
    </source>
</evidence>
<keyword evidence="1" id="KW-0238">DNA-binding</keyword>
<evidence type="ECO:0000313" key="5">
    <source>
        <dbReference type="Proteomes" id="UP001530377"/>
    </source>
</evidence>
<dbReference type="SUPFAM" id="SSF82607">
    <property type="entry name" value="YbaB-like"/>
    <property type="match status" value="1"/>
</dbReference>